<keyword evidence="1" id="KW-0472">Membrane</keyword>
<evidence type="ECO:0000313" key="2">
    <source>
        <dbReference type="EMBL" id="VBB28944.1"/>
    </source>
</evidence>
<accession>A0A498SA97</accession>
<evidence type="ECO:0000313" key="3">
    <source>
        <dbReference type="Proteomes" id="UP000276991"/>
    </source>
</evidence>
<feature type="transmembrane region" description="Helical" evidence="1">
    <location>
        <begin position="50"/>
        <end position="71"/>
    </location>
</feature>
<keyword evidence="1" id="KW-1133">Transmembrane helix</keyword>
<dbReference type="STRING" id="6277.A0A498SA97"/>
<dbReference type="Proteomes" id="UP000276991">
    <property type="component" value="Unassembled WGS sequence"/>
</dbReference>
<dbReference type="EMBL" id="UPTC01000503">
    <property type="protein sequence ID" value="VBB28944.1"/>
    <property type="molecule type" value="Genomic_DNA"/>
</dbReference>
<evidence type="ECO:0008006" key="4">
    <source>
        <dbReference type="Google" id="ProtNLM"/>
    </source>
</evidence>
<feature type="transmembrane region" description="Helical" evidence="1">
    <location>
        <begin position="77"/>
        <end position="95"/>
    </location>
</feature>
<name>A0A498SA97_ACAVI</name>
<sequence length="125" mass="14123">MMENRERKPAINSVNDIQLELLKILYNLPPDFEAEVKNAEKRSGVKREHFVYGLSAFLAVYMITGSEAGLLCNIICFTYPAIASIQCIYCMYLYLPQTEGINIMEEKVILPALQKFAKSRAGKAP</sequence>
<organism evidence="2 3">
    <name type="scientific">Acanthocheilonema viteae</name>
    <name type="common">Filarial nematode worm</name>
    <name type="synonym">Dipetalonema viteae</name>
    <dbReference type="NCBI Taxonomy" id="6277"/>
    <lineage>
        <taxon>Eukaryota</taxon>
        <taxon>Metazoa</taxon>
        <taxon>Ecdysozoa</taxon>
        <taxon>Nematoda</taxon>
        <taxon>Chromadorea</taxon>
        <taxon>Rhabditida</taxon>
        <taxon>Spirurina</taxon>
        <taxon>Spiruromorpha</taxon>
        <taxon>Filarioidea</taxon>
        <taxon>Onchocercidae</taxon>
        <taxon>Acanthocheilonema</taxon>
    </lineage>
</organism>
<keyword evidence="3" id="KW-1185">Reference proteome</keyword>
<dbReference type="AlphaFoldDB" id="A0A498SA97"/>
<proteinExistence type="predicted"/>
<reference evidence="2 3" key="1">
    <citation type="submission" date="2018-08" db="EMBL/GenBank/DDBJ databases">
        <authorList>
            <person name="Laetsch R D."/>
            <person name="Stevens L."/>
            <person name="Kumar S."/>
            <person name="Blaxter L. M."/>
        </authorList>
    </citation>
    <scope>NUCLEOTIDE SEQUENCE [LARGE SCALE GENOMIC DNA]</scope>
</reference>
<keyword evidence="1" id="KW-0812">Transmembrane</keyword>
<evidence type="ECO:0000256" key="1">
    <source>
        <dbReference type="SAM" id="Phobius"/>
    </source>
</evidence>
<dbReference type="OrthoDB" id="5867546at2759"/>
<gene>
    <name evidence="2" type="ORF">NAV_LOCUS3755</name>
</gene>
<protein>
    <recommendedName>
        <fullName evidence="4">Receptor expression-enhancing protein</fullName>
    </recommendedName>
</protein>